<sequence length="505" mass="56120">MQASKVVWLLAALAAGGAGGAEKAGEAGQVSEGTGRFIAVDGGGEQIWEINQQRWNQWFWAGLAASVRESCRLNHLDGGRFDVCLNEFRRDNITYALPEFRFPVFVINIPARQDRRMHTEALLSSLGFERVEFFNLTLAEDISLSDEVANGRLSGELLKVAMSGEEVARYRIAGVRDHCRILQRMRGKGTMIGIFEDDLILPGSIEHASSRIKEALLALPEDADLLYLEFCGETCSLLRYWTERQRLARGFSPKCSGSIIFTETGIVRAERLICSSASDAIDIMYGDLILRSELRAYLTIPPVFYQDQHWGSNSWTRPREVHRSACSAVEDHVDPDAHRRKTVTRPHNANLIACDLSVEDLRGLEIAWTARIEASKVHSYMAWEAILPLAVIQRWTDIKGASEVLLNTRSSPDFFPDSNFALSYMIEIGSRNFGALGASAIISASLYSTNISCPVDIGTLTVHAEAAKSMMQLAEHKDQHAQLNHKILRAESQGLAVQIIIVWAA</sequence>
<dbReference type="PaxDb" id="55529-EKX44097"/>
<protein>
    <submittedName>
        <fullName evidence="2 3">Uncharacterized protein</fullName>
    </submittedName>
</protein>
<feature type="chain" id="PRO_5008771032" evidence="1">
    <location>
        <begin position="21"/>
        <end position="505"/>
    </location>
</feature>
<gene>
    <name evidence="2" type="ORF">GUITHDRAFT_139951</name>
</gene>
<reference evidence="4" key="2">
    <citation type="submission" date="2012-11" db="EMBL/GenBank/DDBJ databases">
        <authorList>
            <person name="Kuo A."/>
            <person name="Curtis B.A."/>
            <person name="Tanifuji G."/>
            <person name="Burki F."/>
            <person name="Gruber A."/>
            <person name="Irimia M."/>
            <person name="Maruyama S."/>
            <person name="Arias M.C."/>
            <person name="Ball S.G."/>
            <person name="Gile G.H."/>
            <person name="Hirakawa Y."/>
            <person name="Hopkins J.F."/>
            <person name="Rensing S.A."/>
            <person name="Schmutz J."/>
            <person name="Symeonidi A."/>
            <person name="Elias M."/>
            <person name="Eveleigh R.J."/>
            <person name="Herman E.K."/>
            <person name="Klute M.J."/>
            <person name="Nakayama T."/>
            <person name="Obornik M."/>
            <person name="Reyes-Prieto A."/>
            <person name="Armbrust E.V."/>
            <person name="Aves S.J."/>
            <person name="Beiko R.G."/>
            <person name="Coutinho P."/>
            <person name="Dacks J.B."/>
            <person name="Durnford D.G."/>
            <person name="Fast N.M."/>
            <person name="Green B.R."/>
            <person name="Grisdale C."/>
            <person name="Hempe F."/>
            <person name="Henrissat B."/>
            <person name="Hoppner M.P."/>
            <person name="Ishida K.-I."/>
            <person name="Kim E."/>
            <person name="Koreny L."/>
            <person name="Kroth P.G."/>
            <person name="Liu Y."/>
            <person name="Malik S.-B."/>
            <person name="Maier U.G."/>
            <person name="McRose D."/>
            <person name="Mock T."/>
            <person name="Neilson J.A."/>
            <person name="Onodera N.T."/>
            <person name="Poole A.M."/>
            <person name="Pritham E.J."/>
            <person name="Richards T.A."/>
            <person name="Rocap G."/>
            <person name="Roy S.W."/>
            <person name="Sarai C."/>
            <person name="Schaack S."/>
            <person name="Shirato S."/>
            <person name="Slamovits C.H."/>
            <person name="Spencer D.F."/>
            <person name="Suzuki S."/>
            <person name="Worden A.Z."/>
            <person name="Zauner S."/>
            <person name="Barry K."/>
            <person name="Bell C."/>
            <person name="Bharti A.K."/>
            <person name="Crow J.A."/>
            <person name="Grimwood J."/>
            <person name="Kramer R."/>
            <person name="Lindquist E."/>
            <person name="Lucas S."/>
            <person name="Salamov A."/>
            <person name="McFadden G.I."/>
            <person name="Lane C.E."/>
            <person name="Keeling P.J."/>
            <person name="Gray M.W."/>
            <person name="Grigoriev I.V."/>
            <person name="Archibald J.M."/>
        </authorList>
    </citation>
    <scope>NUCLEOTIDE SEQUENCE</scope>
    <source>
        <strain evidence="4">CCMP2712</strain>
    </source>
</reference>
<reference evidence="3" key="3">
    <citation type="submission" date="2016-03" db="UniProtKB">
        <authorList>
            <consortium name="EnsemblProtists"/>
        </authorList>
    </citation>
    <scope>IDENTIFICATION</scope>
</reference>
<dbReference type="RefSeq" id="XP_005831077.1">
    <property type="nucleotide sequence ID" value="XM_005831020.1"/>
</dbReference>
<evidence type="ECO:0000256" key="1">
    <source>
        <dbReference type="SAM" id="SignalP"/>
    </source>
</evidence>
<keyword evidence="4" id="KW-1185">Reference proteome</keyword>
<keyword evidence="1" id="KW-0732">Signal</keyword>
<proteinExistence type="predicted"/>
<dbReference type="KEGG" id="gtt:GUITHDRAFT_139951"/>
<dbReference type="EMBL" id="JH993006">
    <property type="protein sequence ID" value="EKX44097.1"/>
    <property type="molecule type" value="Genomic_DNA"/>
</dbReference>
<dbReference type="GeneID" id="17300871"/>
<evidence type="ECO:0000313" key="2">
    <source>
        <dbReference type="EMBL" id="EKX44097.1"/>
    </source>
</evidence>
<reference evidence="2 4" key="1">
    <citation type="journal article" date="2012" name="Nature">
        <title>Algal genomes reveal evolutionary mosaicism and the fate of nucleomorphs.</title>
        <authorList>
            <consortium name="DOE Joint Genome Institute"/>
            <person name="Curtis B.A."/>
            <person name="Tanifuji G."/>
            <person name="Burki F."/>
            <person name="Gruber A."/>
            <person name="Irimia M."/>
            <person name="Maruyama S."/>
            <person name="Arias M.C."/>
            <person name="Ball S.G."/>
            <person name="Gile G.H."/>
            <person name="Hirakawa Y."/>
            <person name="Hopkins J.F."/>
            <person name="Kuo A."/>
            <person name="Rensing S.A."/>
            <person name="Schmutz J."/>
            <person name="Symeonidi A."/>
            <person name="Elias M."/>
            <person name="Eveleigh R.J."/>
            <person name="Herman E.K."/>
            <person name="Klute M.J."/>
            <person name="Nakayama T."/>
            <person name="Obornik M."/>
            <person name="Reyes-Prieto A."/>
            <person name="Armbrust E.V."/>
            <person name="Aves S.J."/>
            <person name="Beiko R.G."/>
            <person name="Coutinho P."/>
            <person name="Dacks J.B."/>
            <person name="Durnford D.G."/>
            <person name="Fast N.M."/>
            <person name="Green B.R."/>
            <person name="Grisdale C.J."/>
            <person name="Hempel F."/>
            <person name="Henrissat B."/>
            <person name="Hoppner M.P."/>
            <person name="Ishida K."/>
            <person name="Kim E."/>
            <person name="Koreny L."/>
            <person name="Kroth P.G."/>
            <person name="Liu Y."/>
            <person name="Malik S.B."/>
            <person name="Maier U.G."/>
            <person name="McRose D."/>
            <person name="Mock T."/>
            <person name="Neilson J.A."/>
            <person name="Onodera N.T."/>
            <person name="Poole A.M."/>
            <person name="Pritham E.J."/>
            <person name="Richards T.A."/>
            <person name="Rocap G."/>
            <person name="Roy S.W."/>
            <person name="Sarai C."/>
            <person name="Schaack S."/>
            <person name="Shirato S."/>
            <person name="Slamovits C.H."/>
            <person name="Spencer D.F."/>
            <person name="Suzuki S."/>
            <person name="Worden A.Z."/>
            <person name="Zauner S."/>
            <person name="Barry K."/>
            <person name="Bell C."/>
            <person name="Bharti A.K."/>
            <person name="Crow J.A."/>
            <person name="Grimwood J."/>
            <person name="Kramer R."/>
            <person name="Lindquist E."/>
            <person name="Lucas S."/>
            <person name="Salamov A."/>
            <person name="McFadden G.I."/>
            <person name="Lane C.E."/>
            <person name="Keeling P.J."/>
            <person name="Gray M.W."/>
            <person name="Grigoriev I.V."/>
            <person name="Archibald J.M."/>
        </authorList>
    </citation>
    <scope>NUCLEOTIDE SEQUENCE</scope>
    <source>
        <strain evidence="2 4">CCMP2712</strain>
    </source>
</reference>
<evidence type="ECO:0000313" key="4">
    <source>
        <dbReference type="Proteomes" id="UP000011087"/>
    </source>
</evidence>
<name>L1J6W6_GUITC</name>
<organism evidence="2">
    <name type="scientific">Guillardia theta (strain CCMP2712)</name>
    <name type="common">Cryptophyte</name>
    <dbReference type="NCBI Taxonomy" id="905079"/>
    <lineage>
        <taxon>Eukaryota</taxon>
        <taxon>Cryptophyceae</taxon>
        <taxon>Pyrenomonadales</taxon>
        <taxon>Geminigeraceae</taxon>
        <taxon>Guillardia</taxon>
    </lineage>
</organism>
<accession>L1J6W6</accession>
<evidence type="ECO:0000313" key="3">
    <source>
        <dbReference type="EnsemblProtists" id="EKX44097"/>
    </source>
</evidence>
<dbReference type="HOGENOM" id="CLU_540204_0_0_1"/>
<dbReference type="eggNOG" id="ENOG502SE99">
    <property type="taxonomic scope" value="Eukaryota"/>
</dbReference>
<dbReference type="Proteomes" id="UP000011087">
    <property type="component" value="Unassembled WGS sequence"/>
</dbReference>
<feature type="signal peptide" evidence="1">
    <location>
        <begin position="1"/>
        <end position="20"/>
    </location>
</feature>
<dbReference type="EnsemblProtists" id="EKX44097">
    <property type="protein sequence ID" value="EKX44097"/>
    <property type="gene ID" value="GUITHDRAFT_139951"/>
</dbReference>
<dbReference type="AlphaFoldDB" id="L1J6W6"/>